<evidence type="ECO:0000256" key="4">
    <source>
        <dbReference type="ARBA" id="ARBA00023015"/>
    </source>
</evidence>
<feature type="domain" description="Zn(2)-C6 fungal-type" evidence="8">
    <location>
        <begin position="15"/>
        <end position="46"/>
    </location>
</feature>
<protein>
    <recommendedName>
        <fullName evidence="8">Zn(2)-C6 fungal-type domain-containing protein</fullName>
    </recommendedName>
</protein>
<evidence type="ECO:0000256" key="1">
    <source>
        <dbReference type="ARBA" id="ARBA00004123"/>
    </source>
</evidence>
<name>A0ABN8VHR0_SACEU</name>
<evidence type="ECO:0000256" key="5">
    <source>
        <dbReference type="ARBA" id="ARBA00023125"/>
    </source>
</evidence>
<gene>
    <name evidence="9" type="primary">U6500N03780</name>
    <name evidence="9" type="ORF">SEUBUCD650_0N03780</name>
</gene>
<dbReference type="Gene3D" id="4.10.240.10">
    <property type="entry name" value="Zn(2)-C6 fungal-type DNA-binding domain"/>
    <property type="match status" value="1"/>
</dbReference>
<dbReference type="PROSITE" id="PS50048">
    <property type="entry name" value="ZN2_CY6_FUNGAL_2"/>
    <property type="match status" value="1"/>
</dbReference>
<dbReference type="Proteomes" id="UP001152964">
    <property type="component" value="Chromosome 14"/>
</dbReference>
<keyword evidence="5" id="KW-0238">DNA-binding</keyword>
<dbReference type="CDD" id="cd12148">
    <property type="entry name" value="fungal_TF_MHR"/>
    <property type="match status" value="1"/>
</dbReference>
<dbReference type="InterPro" id="IPR036864">
    <property type="entry name" value="Zn2-C6_fun-type_DNA-bd_sf"/>
</dbReference>
<dbReference type="InterPro" id="IPR051127">
    <property type="entry name" value="Fungal_SecMet_Regulators"/>
</dbReference>
<evidence type="ECO:0000256" key="3">
    <source>
        <dbReference type="ARBA" id="ARBA00022833"/>
    </source>
</evidence>
<accession>A0ABN8VHR0</accession>
<dbReference type="SMART" id="SM00066">
    <property type="entry name" value="GAL4"/>
    <property type="match status" value="1"/>
</dbReference>
<reference evidence="9" key="1">
    <citation type="submission" date="2022-08" db="EMBL/GenBank/DDBJ databases">
        <authorList>
            <person name="Byrne P K."/>
        </authorList>
    </citation>
    <scope>NUCLEOTIDE SEQUENCE</scope>
    <source>
        <strain evidence="9">UCD650</strain>
    </source>
</reference>
<evidence type="ECO:0000256" key="2">
    <source>
        <dbReference type="ARBA" id="ARBA00022723"/>
    </source>
</evidence>
<dbReference type="InterPro" id="IPR001138">
    <property type="entry name" value="Zn2Cys6_DnaBD"/>
</dbReference>
<evidence type="ECO:0000256" key="7">
    <source>
        <dbReference type="ARBA" id="ARBA00023242"/>
    </source>
</evidence>
<evidence type="ECO:0000313" key="10">
    <source>
        <dbReference type="Proteomes" id="UP001152964"/>
    </source>
</evidence>
<dbReference type="Pfam" id="PF04082">
    <property type="entry name" value="Fungal_trans"/>
    <property type="match status" value="1"/>
</dbReference>
<keyword evidence="10" id="KW-1185">Reference proteome</keyword>
<sequence length="617" mass="70015">MIGPDRLKKKAVSLACTVCKKRKLKCDGNTPCGRCNKLKTPEKCSYCTDRRKDKRKIQNGSRVFVFKNQNISNENKFLERNEERSEDLLSDKTRIETAELEPDIPEFETTGISAADTGIWDNSLPADFNFNDFSTEGADIDDFLKLLGDSFFPMRQEGTSYSPCATDSNILTSGVTGVTESENYTINRSHLINILFEDESHAPPGISKKHLLDLELRYGDLESIEGSSDEKFLLATSLCLGSLTIRKRELLNQSSSDDYPLLSENGIPTLTADAYNYYTFAKALIPDLLPSPTIDGFCGLVLMANFMTMMISLEGQLYLSINALQIAVALNLTNGEKCKELLELNADGVGLILLFWNIWCSSCMLTTFHGRRPFITLEDITTPLPCELKLDNKRSELSIQFMQLRIQLAAIQGRIFKQLYISGPTNKDQFVRLQNELEEVSIQINRLKSCPVFEERLFYRSRVLMLELSSFKAQTSFLLYHPYLICAKSLEAVNAAKSIIHEIWSHYTKQFPKNEKEIIEHLDWNFCYPFRTASLTLCVSCVILLRYTQAIKFLEDSDLFEYVLAIEILQDLIQLLPIEQKLIDLIKASSEPKGTTIGSNSDSFVEFWGCMLDWNSS</sequence>
<keyword evidence="3" id="KW-0862">Zinc</keyword>
<comment type="subcellular location">
    <subcellularLocation>
        <location evidence="1">Nucleus</location>
    </subcellularLocation>
</comment>
<keyword evidence="7" id="KW-0539">Nucleus</keyword>
<dbReference type="PROSITE" id="PS00463">
    <property type="entry name" value="ZN2_CY6_FUNGAL_1"/>
    <property type="match status" value="1"/>
</dbReference>
<keyword evidence="4" id="KW-0805">Transcription regulation</keyword>
<dbReference type="CDD" id="cd00067">
    <property type="entry name" value="GAL4"/>
    <property type="match status" value="1"/>
</dbReference>
<keyword evidence="2" id="KW-0479">Metal-binding</keyword>
<organism evidence="9 10">
    <name type="scientific">Saccharomyces eubayanus</name>
    <name type="common">Yeast</name>
    <dbReference type="NCBI Taxonomy" id="1080349"/>
    <lineage>
        <taxon>Eukaryota</taxon>
        <taxon>Fungi</taxon>
        <taxon>Dikarya</taxon>
        <taxon>Ascomycota</taxon>
        <taxon>Saccharomycotina</taxon>
        <taxon>Saccharomycetes</taxon>
        <taxon>Saccharomycetales</taxon>
        <taxon>Saccharomycetaceae</taxon>
        <taxon>Saccharomyces</taxon>
    </lineage>
</organism>
<dbReference type="EMBL" id="OX291504">
    <property type="protein sequence ID" value="CAI1699163.1"/>
    <property type="molecule type" value="Genomic_DNA"/>
</dbReference>
<dbReference type="SUPFAM" id="SSF57701">
    <property type="entry name" value="Zn2/Cys6 DNA-binding domain"/>
    <property type="match status" value="1"/>
</dbReference>
<dbReference type="InterPro" id="IPR007219">
    <property type="entry name" value="XnlR_reg_dom"/>
</dbReference>
<proteinExistence type="predicted"/>
<dbReference type="PANTHER" id="PTHR47424">
    <property type="entry name" value="REGULATORY PROTEIN GAL4"/>
    <property type="match status" value="1"/>
</dbReference>
<dbReference type="PANTHER" id="PTHR47424:SF3">
    <property type="entry name" value="REGULATORY PROTEIN GAL4"/>
    <property type="match status" value="1"/>
</dbReference>
<evidence type="ECO:0000259" key="8">
    <source>
        <dbReference type="PROSITE" id="PS50048"/>
    </source>
</evidence>
<evidence type="ECO:0000256" key="6">
    <source>
        <dbReference type="ARBA" id="ARBA00023163"/>
    </source>
</evidence>
<keyword evidence="6" id="KW-0804">Transcription</keyword>
<dbReference type="Pfam" id="PF00172">
    <property type="entry name" value="Zn_clus"/>
    <property type="match status" value="1"/>
</dbReference>
<evidence type="ECO:0000313" key="9">
    <source>
        <dbReference type="EMBL" id="CAI1699163.1"/>
    </source>
</evidence>